<name>A0A5J6MSJ2_9PROT</name>
<dbReference type="CDD" id="cd01741">
    <property type="entry name" value="GATase1_1"/>
    <property type="match status" value="1"/>
</dbReference>
<keyword evidence="2" id="KW-0315">Glutamine amidotransferase</keyword>
<evidence type="ECO:0000313" key="3">
    <source>
        <dbReference type="Proteomes" id="UP000326202"/>
    </source>
</evidence>
<dbReference type="KEGG" id="htq:FRZ44_31590"/>
<keyword evidence="3" id="KW-1185">Reference proteome</keyword>
<protein>
    <submittedName>
        <fullName evidence="2">Glutamine amidotransferase</fullName>
    </submittedName>
</protein>
<keyword evidence="2" id="KW-0808">Transferase</keyword>
<sequence length="243" mass="27376">MVVHSEWREKRISPHLTARGYQVECRCPAQGDRLPENVEDYAAAIVLGGVQSANDADNVDYMRHELDWIRRWVEQDRRYLGICLGGQLLARALGARVDVHPQGLHEIGYWPIEPTKESGDLFAGLGHVYHWHKEGFELPQGAELLARGARFPHQAFRRGRAYGLQFHPEVTGEDARGWLGETSDYEARPGAQPRDLHLASIEKHDAALGRWTLRFIDRWIGERVADSGPSPVSIVATPRVAHG</sequence>
<organism evidence="2 3">
    <name type="scientific">Hypericibacter terrae</name>
    <dbReference type="NCBI Taxonomy" id="2602015"/>
    <lineage>
        <taxon>Bacteria</taxon>
        <taxon>Pseudomonadati</taxon>
        <taxon>Pseudomonadota</taxon>
        <taxon>Alphaproteobacteria</taxon>
        <taxon>Rhodospirillales</taxon>
        <taxon>Dongiaceae</taxon>
        <taxon>Hypericibacter</taxon>
    </lineage>
</organism>
<evidence type="ECO:0000313" key="2">
    <source>
        <dbReference type="EMBL" id="QEX17856.1"/>
    </source>
</evidence>
<reference evidence="2 3" key="1">
    <citation type="submission" date="2019-08" db="EMBL/GenBank/DDBJ databases">
        <title>Hyperibacter terrae gen. nov., sp. nov. and Hyperibacter viscosus sp. nov., two new members in the family Rhodospirillaceae isolated from the rhizosphere of Hypericum perforatum.</title>
        <authorList>
            <person name="Noviana Z."/>
        </authorList>
    </citation>
    <scope>NUCLEOTIDE SEQUENCE [LARGE SCALE GENOMIC DNA]</scope>
    <source>
        <strain evidence="2 3">R5913</strain>
    </source>
</reference>
<dbReference type="GO" id="GO:0005829">
    <property type="term" value="C:cytosol"/>
    <property type="evidence" value="ECO:0007669"/>
    <property type="project" value="TreeGrafter"/>
</dbReference>
<dbReference type="GO" id="GO:0016740">
    <property type="term" value="F:transferase activity"/>
    <property type="evidence" value="ECO:0007669"/>
    <property type="project" value="UniProtKB-KW"/>
</dbReference>
<dbReference type="Proteomes" id="UP000326202">
    <property type="component" value="Chromosome"/>
</dbReference>
<feature type="domain" description="Glutamine amidotransferase" evidence="1">
    <location>
        <begin position="17"/>
        <end position="173"/>
    </location>
</feature>
<dbReference type="Gene3D" id="3.40.50.880">
    <property type="match status" value="1"/>
</dbReference>
<dbReference type="SUPFAM" id="SSF52317">
    <property type="entry name" value="Class I glutamine amidotransferase-like"/>
    <property type="match status" value="1"/>
</dbReference>
<dbReference type="Pfam" id="PF00117">
    <property type="entry name" value="GATase"/>
    <property type="match status" value="1"/>
</dbReference>
<dbReference type="InterPro" id="IPR044992">
    <property type="entry name" value="ChyE-like"/>
</dbReference>
<dbReference type="AlphaFoldDB" id="A0A5J6MSJ2"/>
<dbReference type="EMBL" id="CP042906">
    <property type="protein sequence ID" value="QEX17856.1"/>
    <property type="molecule type" value="Genomic_DNA"/>
</dbReference>
<accession>A0A5J6MSJ2</accession>
<dbReference type="PANTHER" id="PTHR42695:SF5">
    <property type="entry name" value="GLUTAMINE AMIDOTRANSFERASE YLR126C-RELATED"/>
    <property type="match status" value="1"/>
</dbReference>
<gene>
    <name evidence="2" type="primary">guaA</name>
    <name evidence="2" type="ORF">FRZ44_31590</name>
</gene>
<dbReference type="InterPro" id="IPR017926">
    <property type="entry name" value="GATASE"/>
</dbReference>
<proteinExistence type="predicted"/>
<dbReference type="PANTHER" id="PTHR42695">
    <property type="entry name" value="GLUTAMINE AMIDOTRANSFERASE YLR126C-RELATED"/>
    <property type="match status" value="1"/>
</dbReference>
<dbReference type="InterPro" id="IPR029062">
    <property type="entry name" value="Class_I_gatase-like"/>
</dbReference>
<evidence type="ECO:0000259" key="1">
    <source>
        <dbReference type="Pfam" id="PF00117"/>
    </source>
</evidence>
<dbReference type="PROSITE" id="PS51273">
    <property type="entry name" value="GATASE_TYPE_1"/>
    <property type="match status" value="1"/>
</dbReference>